<accession>A0ABM7YT62</accession>
<dbReference type="PANTHER" id="PTHR12128">
    <property type="entry name" value="DIHYDRODIPICOLINATE SYNTHASE"/>
    <property type="match status" value="1"/>
</dbReference>
<sequence length="310" mass="32478">MSSFPSPGLNGIWPALLTPLDERLDIDGPRFASHARQLLDAGCAGVTPFGTTGEGPSFSVAERIAGVDALLAGGVPASRVLVSTSCAALPDVVALTRHAVEAGAWGCLMMPPFFLKGVPEQGVVDAFSQVIDRVADARLRLVVYHLPQVGGVPLTQGVVRALLARYPQTIVAIKDSGCKLEDSLAFAAAFMPPAGPLGVHVGNEPDLPTLARLGSRGAVSGLANFMPRLVQRLVAEPDSAAAVRDLERVQQLLAWLGGYALGPALKAIMALKSGEPGWLRVRAPLLAIGPGLLPEFERGWRAIGIDPDRD</sequence>
<dbReference type="RefSeq" id="WP_251971002.1">
    <property type="nucleotide sequence ID" value="NZ_AP025730.1"/>
</dbReference>
<dbReference type="InterPro" id="IPR013785">
    <property type="entry name" value="Aldolase_TIM"/>
</dbReference>
<dbReference type="SMART" id="SM01130">
    <property type="entry name" value="DHDPS"/>
    <property type="match status" value="1"/>
</dbReference>
<evidence type="ECO:0000313" key="4">
    <source>
        <dbReference type="Proteomes" id="UP001057498"/>
    </source>
</evidence>
<proteinExistence type="inferred from homology"/>
<keyword evidence="1 2" id="KW-0456">Lyase</keyword>
<dbReference type="Proteomes" id="UP001057498">
    <property type="component" value="Chromosome"/>
</dbReference>
<dbReference type="SUPFAM" id="SSF51569">
    <property type="entry name" value="Aldolase"/>
    <property type="match status" value="1"/>
</dbReference>
<dbReference type="PRINTS" id="PR00146">
    <property type="entry name" value="DHPICSNTHASE"/>
</dbReference>
<organism evidence="3 4">
    <name type="scientific">Sphaerotilus microaerophilus</name>
    <dbReference type="NCBI Taxonomy" id="2914710"/>
    <lineage>
        <taxon>Bacteria</taxon>
        <taxon>Pseudomonadati</taxon>
        <taxon>Pseudomonadota</taxon>
        <taxon>Betaproteobacteria</taxon>
        <taxon>Burkholderiales</taxon>
        <taxon>Sphaerotilaceae</taxon>
        <taxon>Sphaerotilus</taxon>
    </lineage>
</organism>
<dbReference type="InterPro" id="IPR002220">
    <property type="entry name" value="DapA-like"/>
</dbReference>
<gene>
    <name evidence="3" type="ORF">CATMQ487_48130</name>
</gene>
<dbReference type="CDD" id="cd00408">
    <property type="entry name" value="DHDPS-like"/>
    <property type="match status" value="1"/>
</dbReference>
<evidence type="ECO:0000313" key="3">
    <source>
        <dbReference type="EMBL" id="BDI07843.1"/>
    </source>
</evidence>
<name>A0ABM7YT62_9BURK</name>
<dbReference type="PIRSF" id="PIRSF001365">
    <property type="entry name" value="DHDPS"/>
    <property type="match status" value="1"/>
</dbReference>
<dbReference type="Pfam" id="PF00701">
    <property type="entry name" value="DHDPS"/>
    <property type="match status" value="1"/>
</dbReference>
<reference evidence="3" key="1">
    <citation type="submission" date="2022-04" db="EMBL/GenBank/DDBJ databases">
        <title>Whole genome sequence of Sphaerotilus sp. FB-5.</title>
        <authorList>
            <person name="Takeda M."/>
            <person name="Narihara S."/>
            <person name="Akimoto M."/>
            <person name="Akimoto R."/>
            <person name="Nishiyashiki S."/>
            <person name="Murakami T."/>
        </authorList>
    </citation>
    <scope>NUCLEOTIDE SEQUENCE</scope>
    <source>
        <strain evidence="3">FB-5</strain>
    </source>
</reference>
<protein>
    <submittedName>
        <fullName evidence="3">Dihydrodipicolinate synthase family protein</fullName>
    </submittedName>
</protein>
<keyword evidence="4" id="KW-1185">Reference proteome</keyword>
<dbReference type="PANTHER" id="PTHR12128:SF67">
    <property type="entry name" value="BLR3884 PROTEIN"/>
    <property type="match status" value="1"/>
</dbReference>
<evidence type="ECO:0000256" key="1">
    <source>
        <dbReference type="ARBA" id="ARBA00023239"/>
    </source>
</evidence>
<dbReference type="Gene3D" id="3.20.20.70">
    <property type="entry name" value="Aldolase class I"/>
    <property type="match status" value="1"/>
</dbReference>
<dbReference type="EMBL" id="AP025730">
    <property type="protein sequence ID" value="BDI07843.1"/>
    <property type="molecule type" value="Genomic_DNA"/>
</dbReference>
<comment type="similarity">
    <text evidence="2">Belongs to the DapA family.</text>
</comment>
<evidence type="ECO:0000256" key="2">
    <source>
        <dbReference type="PIRNR" id="PIRNR001365"/>
    </source>
</evidence>